<keyword evidence="2" id="KW-1185">Reference proteome</keyword>
<proteinExistence type="predicted"/>
<feature type="non-terminal residue" evidence="1">
    <location>
        <position position="174"/>
    </location>
</feature>
<dbReference type="AlphaFoldDB" id="U2YQF6"/>
<name>U2YQF6_9SPHN</name>
<evidence type="ECO:0000313" key="2">
    <source>
        <dbReference type="Proteomes" id="UP000016568"/>
    </source>
</evidence>
<protein>
    <submittedName>
        <fullName evidence="1">Uncharacterized protein</fullName>
    </submittedName>
</protein>
<comment type="caution">
    <text evidence="1">The sequence shown here is derived from an EMBL/GenBank/DDBJ whole genome shotgun (WGS) entry which is preliminary data.</text>
</comment>
<reference evidence="1 2" key="1">
    <citation type="submission" date="2013-09" db="EMBL/GenBank/DDBJ databases">
        <title>Whole genome shotgun sequence of Novosphingobium tardaugens NBRC 16725.</title>
        <authorList>
            <person name="Isaki S."/>
            <person name="Hosoyama A."/>
            <person name="Tsuchikane K."/>
            <person name="Katsumata H."/>
            <person name="Ando Y."/>
            <person name="Yamazaki S."/>
            <person name="Fujita N."/>
        </authorList>
    </citation>
    <scope>NUCLEOTIDE SEQUENCE [LARGE SCALE GENOMIC DNA]</scope>
    <source>
        <strain evidence="1 2">NBRC 16725</strain>
    </source>
</reference>
<evidence type="ECO:0000313" key="1">
    <source>
        <dbReference type="EMBL" id="GAD51200.1"/>
    </source>
</evidence>
<sequence length="174" mass="19551">MLDTTTRIAEETLVRLKQPSAVRFIRLGQGGTWAEEAIANGTIPFKYRNVAHAPCAAGNWDEVRRQILASGRKQGALGGDLRELRDFYELDDHCLWVTIAGGHLWWAFVEGPAIASNEDGEDRPMRLRRTLDGWHSYNLQGDPLTVKALSSVLTRVTAYQRTLCKVGPDDYLLR</sequence>
<organism evidence="1 2">
    <name type="scientific">Caenibius tardaugens NBRC 16725</name>
    <dbReference type="NCBI Taxonomy" id="1219035"/>
    <lineage>
        <taxon>Bacteria</taxon>
        <taxon>Pseudomonadati</taxon>
        <taxon>Pseudomonadota</taxon>
        <taxon>Alphaproteobacteria</taxon>
        <taxon>Sphingomonadales</taxon>
        <taxon>Erythrobacteraceae</taxon>
        <taxon>Caenibius</taxon>
    </lineage>
</organism>
<gene>
    <name evidence="1" type="ORF">NT2_28_00060</name>
</gene>
<dbReference type="eggNOG" id="ENOG502ZA9J">
    <property type="taxonomic scope" value="Bacteria"/>
</dbReference>
<dbReference type="Proteomes" id="UP000016568">
    <property type="component" value="Unassembled WGS sequence"/>
</dbReference>
<dbReference type="EMBL" id="BASZ01000028">
    <property type="protein sequence ID" value="GAD51200.1"/>
    <property type="molecule type" value="Genomic_DNA"/>
</dbReference>
<accession>U2YQF6</accession>